<keyword evidence="7" id="KW-0067">ATP-binding</keyword>
<dbReference type="Pfam" id="PF02518">
    <property type="entry name" value="HATPase_c"/>
    <property type="match status" value="1"/>
</dbReference>
<comment type="catalytic activity">
    <reaction evidence="1">
        <text>ATP + protein L-histidine = ADP + protein N-phospho-L-histidine.</text>
        <dbReference type="EC" id="2.7.13.3"/>
    </reaction>
</comment>
<accession>A0AA37BII2</accession>
<proteinExistence type="predicted"/>
<keyword evidence="6 12" id="KW-0418">Kinase</keyword>
<sequence length="432" mass="44511">MAAVSADRQMWAAPGTLYGGSVIDSGVTGEPERGGVERLATRVLLTAAPLAAALALALALHPGAGPLLTVPATSALGALGVLVAGGPRVRRIIGTAVGAVCLVTIVCVTVWFTGSPSGPGGSWPLLHAMALTVMAALVCRWSPVREVAAAGTLSVLASAALGLPITGPPRGIWWEPIAVCAFWSLPAVVGAGAGGYLRWLDARRVQAVRQARRAQRVQLAGDLHDFVAHDVSAMVVQAQAAQVLLRGDPDEAARVLRRIESDGTRALASMDRTIRMLRELEYSAGTGRTTSPGASELPELIARYAGSGAGPIELDMAPGLDRALHQEASTAVYRVVVEALTNVRRHARPGCSVTVELTGSAGAGVVLTVTDQAGDSDRLPRDLTGRRRGGVGLAGLAERIEALGGVFTAGPVPPAGWRVRAELPAAHLEPVP</sequence>
<dbReference type="GO" id="GO:0000155">
    <property type="term" value="F:phosphorelay sensor kinase activity"/>
    <property type="evidence" value="ECO:0007669"/>
    <property type="project" value="InterPro"/>
</dbReference>
<dbReference type="PANTHER" id="PTHR24421">
    <property type="entry name" value="NITRATE/NITRITE SENSOR PROTEIN NARX-RELATED"/>
    <property type="match status" value="1"/>
</dbReference>
<evidence type="ECO:0000313" key="12">
    <source>
        <dbReference type="EMBL" id="GGK73744.1"/>
    </source>
</evidence>
<dbReference type="GO" id="GO:0016020">
    <property type="term" value="C:membrane"/>
    <property type="evidence" value="ECO:0007669"/>
    <property type="project" value="InterPro"/>
</dbReference>
<dbReference type="Proteomes" id="UP000627984">
    <property type="component" value="Unassembled WGS sequence"/>
</dbReference>
<name>A0AA37BII2_9ACTN</name>
<keyword evidence="8" id="KW-0902">Two-component regulatory system</keyword>
<dbReference type="InterPro" id="IPR011712">
    <property type="entry name" value="Sig_transdc_His_kin_sub3_dim/P"/>
</dbReference>
<evidence type="ECO:0000256" key="9">
    <source>
        <dbReference type="SAM" id="Phobius"/>
    </source>
</evidence>
<evidence type="ECO:0000256" key="7">
    <source>
        <dbReference type="ARBA" id="ARBA00022840"/>
    </source>
</evidence>
<dbReference type="Pfam" id="PF07730">
    <property type="entry name" value="HisKA_3"/>
    <property type="match status" value="1"/>
</dbReference>
<dbReference type="Gene3D" id="1.20.5.1930">
    <property type="match status" value="1"/>
</dbReference>
<comment type="caution">
    <text evidence="12">The sequence shown here is derived from an EMBL/GenBank/DDBJ whole genome shotgun (WGS) entry which is preliminary data.</text>
</comment>
<keyword evidence="9" id="KW-1133">Transmembrane helix</keyword>
<evidence type="ECO:0000313" key="13">
    <source>
        <dbReference type="Proteomes" id="UP000627984"/>
    </source>
</evidence>
<keyword evidence="9" id="KW-0812">Transmembrane</keyword>
<dbReference type="GO" id="GO:0046983">
    <property type="term" value="F:protein dimerization activity"/>
    <property type="evidence" value="ECO:0007669"/>
    <property type="project" value="InterPro"/>
</dbReference>
<keyword evidence="9" id="KW-0472">Membrane</keyword>
<dbReference type="CDD" id="cd16917">
    <property type="entry name" value="HATPase_UhpB-NarQ-NarX-like"/>
    <property type="match status" value="1"/>
</dbReference>
<feature type="transmembrane region" description="Helical" evidence="9">
    <location>
        <begin position="124"/>
        <end position="141"/>
    </location>
</feature>
<evidence type="ECO:0000256" key="8">
    <source>
        <dbReference type="ARBA" id="ARBA00023012"/>
    </source>
</evidence>
<evidence type="ECO:0000259" key="11">
    <source>
        <dbReference type="Pfam" id="PF07730"/>
    </source>
</evidence>
<feature type="domain" description="Histidine kinase/HSP90-like ATPase" evidence="10">
    <location>
        <begin position="330"/>
        <end position="426"/>
    </location>
</feature>
<feature type="domain" description="Signal transduction histidine kinase subgroup 3 dimerisation and phosphoacceptor" evidence="11">
    <location>
        <begin position="216"/>
        <end position="279"/>
    </location>
</feature>
<organism evidence="12 13">
    <name type="scientific">Planomonospora parontospora</name>
    <dbReference type="NCBI Taxonomy" id="58119"/>
    <lineage>
        <taxon>Bacteria</taxon>
        <taxon>Bacillati</taxon>
        <taxon>Actinomycetota</taxon>
        <taxon>Actinomycetes</taxon>
        <taxon>Streptosporangiales</taxon>
        <taxon>Streptosporangiaceae</taxon>
        <taxon>Planomonospora</taxon>
    </lineage>
</organism>
<feature type="transmembrane region" description="Helical" evidence="9">
    <location>
        <begin position="43"/>
        <end position="61"/>
    </location>
</feature>
<keyword evidence="3" id="KW-0597">Phosphoprotein</keyword>
<keyword evidence="5" id="KW-0547">Nucleotide-binding</keyword>
<reference evidence="12" key="1">
    <citation type="journal article" date="2014" name="Int. J. Syst. Evol. Microbiol.">
        <title>Complete genome sequence of Corynebacterium casei LMG S-19264T (=DSM 44701T), isolated from a smear-ripened cheese.</title>
        <authorList>
            <consortium name="US DOE Joint Genome Institute (JGI-PGF)"/>
            <person name="Walter F."/>
            <person name="Albersmeier A."/>
            <person name="Kalinowski J."/>
            <person name="Ruckert C."/>
        </authorList>
    </citation>
    <scope>NUCLEOTIDE SEQUENCE</scope>
    <source>
        <strain evidence="12">JCM 3093</strain>
    </source>
</reference>
<feature type="transmembrane region" description="Helical" evidence="9">
    <location>
        <begin position="172"/>
        <end position="197"/>
    </location>
</feature>
<dbReference type="InterPro" id="IPR036890">
    <property type="entry name" value="HATPase_C_sf"/>
</dbReference>
<dbReference type="Gene3D" id="3.30.565.10">
    <property type="entry name" value="Histidine kinase-like ATPase, C-terminal domain"/>
    <property type="match status" value="1"/>
</dbReference>
<evidence type="ECO:0000256" key="2">
    <source>
        <dbReference type="ARBA" id="ARBA00012438"/>
    </source>
</evidence>
<evidence type="ECO:0000256" key="1">
    <source>
        <dbReference type="ARBA" id="ARBA00000085"/>
    </source>
</evidence>
<gene>
    <name evidence="12" type="ORF">GCM10010126_36450</name>
</gene>
<evidence type="ECO:0000256" key="3">
    <source>
        <dbReference type="ARBA" id="ARBA00022553"/>
    </source>
</evidence>
<evidence type="ECO:0000256" key="5">
    <source>
        <dbReference type="ARBA" id="ARBA00022741"/>
    </source>
</evidence>
<dbReference type="PANTHER" id="PTHR24421:SF10">
    <property type="entry name" value="NITRATE_NITRITE SENSOR PROTEIN NARQ"/>
    <property type="match status" value="1"/>
</dbReference>
<evidence type="ECO:0000256" key="6">
    <source>
        <dbReference type="ARBA" id="ARBA00022777"/>
    </source>
</evidence>
<protein>
    <recommendedName>
        <fullName evidence="2">histidine kinase</fullName>
        <ecNumber evidence="2">2.7.13.3</ecNumber>
    </recommendedName>
</protein>
<evidence type="ECO:0000259" key="10">
    <source>
        <dbReference type="Pfam" id="PF02518"/>
    </source>
</evidence>
<dbReference type="AlphaFoldDB" id="A0AA37BII2"/>
<feature type="transmembrane region" description="Helical" evidence="9">
    <location>
        <begin position="148"/>
        <end position="166"/>
    </location>
</feature>
<dbReference type="SUPFAM" id="SSF55874">
    <property type="entry name" value="ATPase domain of HSP90 chaperone/DNA topoisomerase II/histidine kinase"/>
    <property type="match status" value="1"/>
</dbReference>
<dbReference type="EMBL" id="BMQD01000011">
    <property type="protein sequence ID" value="GGK73744.1"/>
    <property type="molecule type" value="Genomic_DNA"/>
</dbReference>
<feature type="transmembrane region" description="Helical" evidence="9">
    <location>
        <begin position="92"/>
        <end position="112"/>
    </location>
</feature>
<dbReference type="InterPro" id="IPR050482">
    <property type="entry name" value="Sensor_HK_TwoCompSys"/>
</dbReference>
<dbReference type="GO" id="GO:0005524">
    <property type="term" value="F:ATP binding"/>
    <property type="evidence" value="ECO:0007669"/>
    <property type="project" value="UniProtKB-KW"/>
</dbReference>
<dbReference type="InterPro" id="IPR003594">
    <property type="entry name" value="HATPase_dom"/>
</dbReference>
<keyword evidence="4" id="KW-0808">Transferase</keyword>
<evidence type="ECO:0000256" key="4">
    <source>
        <dbReference type="ARBA" id="ARBA00022679"/>
    </source>
</evidence>
<dbReference type="EC" id="2.7.13.3" evidence="2"/>
<reference evidence="12" key="2">
    <citation type="submission" date="2022-09" db="EMBL/GenBank/DDBJ databases">
        <authorList>
            <person name="Sun Q."/>
            <person name="Ohkuma M."/>
        </authorList>
    </citation>
    <scope>NUCLEOTIDE SEQUENCE</scope>
    <source>
        <strain evidence="12">JCM 3093</strain>
    </source>
</reference>
<feature type="transmembrane region" description="Helical" evidence="9">
    <location>
        <begin position="67"/>
        <end position="85"/>
    </location>
</feature>